<dbReference type="RefSeq" id="WP_010655187.1">
    <property type="nucleotide sequence ID" value="NZ_JAPHOO010000002.1"/>
</dbReference>
<dbReference type="EMBL" id="UGGT01000001">
    <property type="protein sequence ID" value="STO23067.1"/>
    <property type="molecule type" value="Genomic_DNA"/>
</dbReference>
<protein>
    <submittedName>
        <fullName evidence="3">Protein of uncharacterized function (DUF3592)</fullName>
    </submittedName>
</protein>
<dbReference type="GeneID" id="93294036"/>
<keyword evidence="1" id="KW-1133">Transmembrane helix</keyword>
<evidence type="ECO:0000256" key="1">
    <source>
        <dbReference type="SAM" id="Phobius"/>
    </source>
</evidence>
<sequence>MTQLNGGRWLLDLGWLLFLLMLFWHFWRDRRTLVHAQSWLKVKGHITSCELTKVGHSVWPKIEYTYQVNEEEMTGEYLFLDTAHNNPNSKYSRGIAYKAAIAFQENEEIDVYYNPLHPEQSALDVTLPTKLNIILILIGILIGIHLGLIAWRYWG</sequence>
<dbReference type="STRING" id="1094715.GCA_000236165_03157"/>
<keyword evidence="1" id="KW-0472">Membrane</keyword>
<proteinExistence type="predicted"/>
<name>A0A377GE37_9GAMM</name>
<keyword evidence="4" id="KW-1185">Reference proteome</keyword>
<evidence type="ECO:0000259" key="2">
    <source>
        <dbReference type="Pfam" id="PF12158"/>
    </source>
</evidence>
<evidence type="ECO:0000313" key="4">
    <source>
        <dbReference type="Proteomes" id="UP000254554"/>
    </source>
</evidence>
<feature type="transmembrane region" description="Helical" evidence="1">
    <location>
        <begin position="133"/>
        <end position="154"/>
    </location>
</feature>
<dbReference type="OrthoDB" id="5652006at2"/>
<feature type="domain" description="DUF3592" evidence="2">
    <location>
        <begin position="57"/>
        <end position="125"/>
    </location>
</feature>
<evidence type="ECO:0000313" key="3">
    <source>
        <dbReference type="EMBL" id="STO23067.1"/>
    </source>
</evidence>
<dbReference type="AlphaFoldDB" id="A0A377GE37"/>
<keyword evidence="1" id="KW-0812">Transmembrane</keyword>
<dbReference type="Proteomes" id="UP000254554">
    <property type="component" value="Unassembled WGS sequence"/>
</dbReference>
<feature type="transmembrane region" description="Helical" evidence="1">
    <location>
        <begin position="6"/>
        <end position="27"/>
    </location>
</feature>
<reference evidence="3 4" key="1">
    <citation type="submission" date="2018-06" db="EMBL/GenBank/DDBJ databases">
        <authorList>
            <consortium name="Pathogen Informatics"/>
            <person name="Doyle S."/>
        </authorList>
    </citation>
    <scope>NUCLEOTIDE SEQUENCE [LARGE SCALE GENOMIC DNA]</scope>
    <source>
        <strain evidence="3 4">NCTC11370</strain>
    </source>
</reference>
<dbReference type="Pfam" id="PF12158">
    <property type="entry name" value="DUF3592"/>
    <property type="match status" value="1"/>
</dbReference>
<accession>A0A377GE37</accession>
<dbReference type="InterPro" id="IPR021994">
    <property type="entry name" value="DUF3592"/>
</dbReference>
<gene>
    <name evidence="3" type="ORF">NCTC11370_03171</name>
</gene>
<organism evidence="3 4">
    <name type="scientific">Fluoribacter dumoffii</name>
    <dbReference type="NCBI Taxonomy" id="463"/>
    <lineage>
        <taxon>Bacteria</taxon>
        <taxon>Pseudomonadati</taxon>
        <taxon>Pseudomonadota</taxon>
        <taxon>Gammaproteobacteria</taxon>
        <taxon>Legionellales</taxon>
        <taxon>Legionellaceae</taxon>
        <taxon>Fluoribacter</taxon>
    </lineage>
</organism>